<dbReference type="PROSITE" id="PS01096">
    <property type="entry name" value="PPIC_PPIASE_1"/>
    <property type="match status" value="1"/>
</dbReference>
<dbReference type="RefSeq" id="WP_121908385.1">
    <property type="nucleotide sequence ID" value="NZ_REFC01000014.1"/>
</dbReference>
<sequence>MKKYIVSILVLFVCATSISQNKKDVLLTVNGKPVYSSEFIRVYSKNLDLVKEESQKSVDGYLDLFIDYNLKVAEAHAEKLDENKAYIDEFNKYRDQLSRNYIYEEEVTNELAHEAYDRGLEEINADHILILADYEDSPQDTLKAYNKAKMVLDKARAGEDFETLVKTYSEEPNANKSAGKLGYFTVFNMVYPFENMAYNTKPGKISNIVRTRFGYHIIKVNDRRIRAEKISVSHIMIADNGEERTFDPKERINEISALLKQGETFESLAKQYSDDKNSAKQGGKLSSFRRGDLRAPEFEDAAYNLQKSGDVSDPVKTQFGWHIIRLEEKFPITTFEDEKEQLLSKLKGGLRSKMVTSALNDKIKELFDYKVVTGYKKYFNDELKTDYFGKDWKFADVDASKNKVIFKLDKKEFTYNDFGAFLTKGQRRIGGFKQKDNMLASFYDEFETFELLKYYKENLEEENEEYGAILNEYRNGLLIFDVMNENIWTKAKNDSVGLKKFYETIKNNYQWGERVEGVIYSATSNEAAKQVESLLKEAKTADEIKAAMNTDDTVNVIVSDGKFELGKRELPESFNAIKGVSPIYSKDNRFVIVNVREVMPSEVKELDAVKGKVMSEYQTYLEKTWIEGLRSKYDVEINKKALKKVKKELNS</sequence>
<proteinExistence type="predicted"/>
<evidence type="ECO:0000256" key="1">
    <source>
        <dbReference type="PROSITE-ProRule" id="PRU00278"/>
    </source>
</evidence>
<reference evidence="3 4" key="1">
    <citation type="submission" date="2018-10" db="EMBL/GenBank/DDBJ databases">
        <title>Genomic Encyclopedia of Archaeal and Bacterial Type Strains, Phase II (KMG-II): from individual species to whole genera.</title>
        <authorList>
            <person name="Goeker M."/>
        </authorList>
    </citation>
    <scope>NUCLEOTIDE SEQUENCE [LARGE SCALE GENOMIC DNA]</scope>
    <source>
        <strain evidence="3 4">DSM 23424</strain>
    </source>
</reference>
<dbReference type="Pfam" id="PF13616">
    <property type="entry name" value="Rotamase_3"/>
    <property type="match status" value="1"/>
</dbReference>
<dbReference type="Proteomes" id="UP000271339">
    <property type="component" value="Unassembled WGS sequence"/>
</dbReference>
<evidence type="ECO:0000259" key="2">
    <source>
        <dbReference type="PROSITE" id="PS50198"/>
    </source>
</evidence>
<dbReference type="Pfam" id="PF00639">
    <property type="entry name" value="Rotamase"/>
    <property type="match status" value="1"/>
</dbReference>
<dbReference type="PANTHER" id="PTHR47245:SF2">
    <property type="entry name" value="PEPTIDYL-PROLYL CIS-TRANS ISOMERASE HP_0175-RELATED"/>
    <property type="match status" value="1"/>
</dbReference>
<dbReference type="InterPro" id="IPR046357">
    <property type="entry name" value="PPIase_dom_sf"/>
</dbReference>
<comment type="caution">
    <text evidence="3">The sequence shown here is derived from an EMBL/GenBank/DDBJ whole genome shotgun (WGS) entry which is preliminary data.</text>
</comment>
<dbReference type="PANTHER" id="PTHR47245">
    <property type="entry name" value="PEPTIDYLPROLYL ISOMERASE"/>
    <property type="match status" value="1"/>
</dbReference>
<keyword evidence="4" id="KW-1185">Reference proteome</keyword>
<dbReference type="PROSITE" id="PS50198">
    <property type="entry name" value="PPIC_PPIASE_2"/>
    <property type="match status" value="2"/>
</dbReference>
<evidence type="ECO:0000313" key="3">
    <source>
        <dbReference type="EMBL" id="RMA58049.1"/>
    </source>
</evidence>
<organism evidence="3 4">
    <name type="scientific">Ulvibacter antarcticus</name>
    <dbReference type="NCBI Taxonomy" id="442714"/>
    <lineage>
        <taxon>Bacteria</taxon>
        <taxon>Pseudomonadati</taxon>
        <taxon>Bacteroidota</taxon>
        <taxon>Flavobacteriia</taxon>
        <taxon>Flavobacteriales</taxon>
        <taxon>Flavobacteriaceae</taxon>
        <taxon>Ulvibacter</taxon>
    </lineage>
</organism>
<dbReference type="Pfam" id="PF13145">
    <property type="entry name" value="Rotamase_2"/>
    <property type="match status" value="1"/>
</dbReference>
<dbReference type="GO" id="GO:0003755">
    <property type="term" value="F:peptidyl-prolyl cis-trans isomerase activity"/>
    <property type="evidence" value="ECO:0007669"/>
    <property type="project" value="UniProtKB-KW"/>
</dbReference>
<feature type="domain" description="PpiC" evidence="2">
    <location>
        <begin position="120"/>
        <end position="222"/>
    </location>
</feature>
<dbReference type="EMBL" id="REFC01000014">
    <property type="protein sequence ID" value="RMA58049.1"/>
    <property type="molecule type" value="Genomic_DNA"/>
</dbReference>
<keyword evidence="1 3" id="KW-0413">Isomerase</keyword>
<keyword evidence="1" id="KW-0697">Rotamase</keyword>
<dbReference type="Gene3D" id="3.10.50.40">
    <property type="match status" value="2"/>
</dbReference>
<dbReference type="AlphaFoldDB" id="A0A3L9YFZ4"/>
<feature type="domain" description="PpiC" evidence="2">
    <location>
        <begin position="227"/>
        <end position="328"/>
    </location>
</feature>
<protein>
    <submittedName>
        <fullName evidence="3">Peptidyl-prolyl cis-trans isomerase SurA</fullName>
    </submittedName>
</protein>
<dbReference type="OrthoDB" id="14196at2"/>
<dbReference type="InterPro" id="IPR050245">
    <property type="entry name" value="PrsA_foldase"/>
</dbReference>
<accession>A0A3L9YFZ4</accession>
<dbReference type="InterPro" id="IPR000297">
    <property type="entry name" value="PPIase_PpiC"/>
</dbReference>
<name>A0A3L9YFZ4_9FLAO</name>
<dbReference type="SUPFAM" id="SSF54534">
    <property type="entry name" value="FKBP-like"/>
    <property type="match status" value="2"/>
</dbReference>
<dbReference type="InterPro" id="IPR023058">
    <property type="entry name" value="PPIase_PpiC_CS"/>
</dbReference>
<evidence type="ECO:0000313" key="4">
    <source>
        <dbReference type="Proteomes" id="UP000271339"/>
    </source>
</evidence>
<gene>
    <name evidence="3" type="ORF">BXY75_2857</name>
</gene>